<reference evidence="1 2" key="1">
    <citation type="journal article" date="2018" name="Mol. Biol. Evol.">
        <title>Broad Genomic Sampling Reveals a Smut Pathogenic Ancestry of the Fungal Clade Ustilaginomycotina.</title>
        <authorList>
            <person name="Kijpornyongpan T."/>
            <person name="Mondo S.J."/>
            <person name="Barry K."/>
            <person name="Sandor L."/>
            <person name="Lee J."/>
            <person name="Lipzen A."/>
            <person name="Pangilinan J."/>
            <person name="LaButti K."/>
            <person name="Hainaut M."/>
            <person name="Henrissat B."/>
            <person name="Grigoriev I.V."/>
            <person name="Spatafora J.W."/>
            <person name="Aime M.C."/>
        </authorList>
    </citation>
    <scope>NUCLEOTIDE SEQUENCE [LARGE SCALE GENOMIC DNA]</scope>
    <source>
        <strain evidence="1 2">MCA 3645</strain>
    </source>
</reference>
<dbReference type="AlphaFoldDB" id="A0A317XTY0"/>
<gene>
    <name evidence="1" type="ORF">BCV70DRAFT_91669</name>
</gene>
<name>A0A317XTY0_9BASI</name>
<organism evidence="1 2">
    <name type="scientific">Testicularia cyperi</name>
    <dbReference type="NCBI Taxonomy" id="1882483"/>
    <lineage>
        <taxon>Eukaryota</taxon>
        <taxon>Fungi</taxon>
        <taxon>Dikarya</taxon>
        <taxon>Basidiomycota</taxon>
        <taxon>Ustilaginomycotina</taxon>
        <taxon>Ustilaginomycetes</taxon>
        <taxon>Ustilaginales</taxon>
        <taxon>Anthracoideaceae</taxon>
        <taxon>Testicularia</taxon>
    </lineage>
</organism>
<dbReference type="EMBL" id="KZ819191">
    <property type="protein sequence ID" value="PWZ01263.1"/>
    <property type="molecule type" value="Genomic_DNA"/>
</dbReference>
<accession>A0A317XTY0</accession>
<proteinExistence type="predicted"/>
<dbReference type="InParanoid" id="A0A317XTY0"/>
<dbReference type="Proteomes" id="UP000246740">
    <property type="component" value="Unassembled WGS sequence"/>
</dbReference>
<evidence type="ECO:0000313" key="1">
    <source>
        <dbReference type="EMBL" id="PWZ01263.1"/>
    </source>
</evidence>
<protein>
    <submittedName>
        <fullName evidence="1">Uncharacterized protein</fullName>
    </submittedName>
</protein>
<sequence length="99" mass="11439">MSICRTPMQISSSSRKQASSLMIHRIIRSAIHRATPIVRFVHILLVCWCYMVQGATKERSPLRGYLPCSFMAYIHKWNIPRGTNCEGYYNTLPTKHRVA</sequence>
<keyword evidence="2" id="KW-1185">Reference proteome</keyword>
<evidence type="ECO:0000313" key="2">
    <source>
        <dbReference type="Proteomes" id="UP000246740"/>
    </source>
</evidence>